<gene>
    <name evidence="2" type="ORF">CQA69_07305</name>
</gene>
<reference evidence="2 3" key="1">
    <citation type="submission" date="2018-05" db="EMBL/GenBank/DDBJ databases">
        <title>Novel Campyloabacter and Helicobacter Species and Strains.</title>
        <authorList>
            <person name="Mannion A.J."/>
            <person name="Shen Z."/>
            <person name="Fox J.G."/>
        </authorList>
    </citation>
    <scope>NUCLEOTIDE SEQUENCE [LARGE SCALE GENOMIC DNA]</scope>
    <source>
        <strain evidence="3">MIT17-664</strain>
    </source>
</reference>
<keyword evidence="1" id="KW-0472">Membrane</keyword>
<dbReference type="OrthoDB" id="5355618at2"/>
<dbReference type="RefSeq" id="WP_137621123.1">
    <property type="nucleotide sequence ID" value="NZ_NXLZ01000013.1"/>
</dbReference>
<keyword evidence="1" id="KW-1133">Transmembrane helix</keyword>
<comment type="caution">
    <text evidence="2">The sequence shown here is derived from an EMBL/GenBank/DDBJ whole genome shotgun (WGS) entry which is preliminary data.</text>
</comment>
<dbReference type="InterPro" id="IPR032126">
    <property type="entry name" value="LydA_holin"/>
</dbReference>
<evidence type="ECO:0000313" key="3">
    <source>
        <dbReference type="Proteomes" id="UP000308838"/>
    </source>
</evidence>
<proteinExistence type="predicted"/>
<name>A0A4U7BE85_9BACT</name>
<dbReference type="EMBL" id="NXLZ01000013">
    <property type="protein sequence ID" value="TKX29499.1"/>
    <property type="molecule type" value="Genomic_DNA"/>
</dbReference>
<feature type="transmembrane region" description="Helical" evidence="1">
    <location>
        <begin position="38"/>
        <end position="58"/>
    </location>
</feature>
<evidence type="ECO:0000256" key="1">
    <source>
        <dbReference type="SAM" id="Phobius"/>
    </source>
</evidence>
<keyword evidence="3" id="KW-1185">Reference proteome</keyword>
<accession>A0A4U7BE85</accession>
<evidence type="ECO:0000313" key="2">
    <source>
        <dbReference type="EMBL" id="TKX29499.1"/>
    </source>
</evidence>
<keyword evidence="1" id="KW-0812">Transmembrane</keyword>
<feature type="transmembrane region" description="Helical" evidence="1">
    <location>
        <begin position="6"/>
        <end position="26"/>
    </location>
</feature>
<sequence length="104" mass="11664">MKFEDIFIYCILSIVSVFAGLVGIVTKDKLKPYKDIKGKFLTFVKGMLGSMFVAYLVFEIASYLDFGLKLSVAFGGFAAYMGTDALLKIEQLVEKLVNRKIDKM</sequence>
<dbReference type="AlphaFoldDB" id="A0A4U7BE85"/>
<organism evidence="2 3">
    <name type="scientific">Campylobacter estrildidarum</name>
    <dbReference type="NCBI Taxonomy" id="2510189"/>
    <lineage>
        <taxon>Bacteria</taxon>
        <taxon>Pseudomonadati</taxon>
        <taxon>Campylobacterota</taxon>
        <taxon>Epsilonproteobacteria</taxon>
        <taxon>Campylobacterales</taxon>
        <taxon>Campylobacteraceae</taxon>
        <taxon>Campylobacter</taxon>
    </lineage>
</organism>
<dbReference type="Proteomes" id="UP000308838">
    <property type="component" value="Unassembled WGS sequence"/>
</dbReference>
<evidence type="ECO:0008006" key="4">
    <source>
        <dbReference type="Google" id="ProtNLM"/>
    </source>
</evidence>
<protein>
    <recommendedName>
        <fullName evidence="4">Holin</fullName>
    </recommendedName>
</protein>
<dbReference type="Pfam" id="PF16083">
    <property type="entry name" value="Phage_holin_3_3"/>
    <property type="match status" value="1"/>
</dbReference>